<evidence type="ECO:0000256" key="6">
    <source>
        <dbReference type="ARBA" id="ARBA00023277"/>
    </source>
</evidence>
<dbReference type="GO" id="GO:0045493">
    <property type="term" value="P:xylan catabolic process"/>
    <property type="evidence" value="ECO:0007669"/>
    <property type="project" value="UniProtKB-KW"/>
</dbReference>
<organism evidence="8 9">
    <name type="scientific">Pontiella sulfatireligans</name>
    <dbReference type="NCBI Taxonomy" id="2750658"/>
    <lineage>
        <taxon>Bacteria</taxon>
        <taxon>Pseudomonadati</taxon>
        <taxon>Kiritimatiellota</taxon>
        <taxon>Kiritimatiellia</taxon>
        <taxon>Kiritimatiellales</taxon>
        <taxon>Pontiellaceae</taxon>
        <taxon>Pontiella</taxon>
    </lineage>
</organism>
<dbReference type="SUPFAM" id="SSF53474">
    <property type="entry name" value="alpha/beta-Hydrolases"/>
    <property type="match status" value="1"/>
</dbReference>
<keyword evidence="4" id="KW-0732">Signal</keyword>
<dbReference type="PANTHER" id="PTHR38050:SF2">
    <property type="entry name" value="FERULOYL ESTERASE C-RELATED"/>
    <property type="match status" value="1"/>
</dbReference>
<dbReference type="PANTHER" id="PTHR38050">
    <property type="match status" value="1"/>
</dbReference>
<accession>A0A6C2ULQ1</accession>
<keyword evidence="6" id="KW-0119">Carbohydrate metabolism</keyword>
<evidence type="ECO:0000256" key="4">
    <source>
        <dbReference type="ARBA" id="ARBA00022729"/>
    </source>
</evidence>
<proteinExistence type="predicted"/>
<keyword evidence="7" id="KW-0624">Polysaccharide degradation</keyword>
<gene>
    <name evidence="8" type="ORF">SCARR_03256</name>
</gene>
<keyword evidence="5" id="KW-0378">Hydrolase</keyword>
<dbReference type="Gene3D" id="3.40.50.1820">
    <property type="entry name" value="alpha/beta hydrolase"/>
    <property type="match status" value="1"/>
</dbReference>
<evidence type="ECO:0000256" key="7">
    <source>
        <dbReference type="ARBA" id="ARBA00023326"/>
    </source>
</evidence>
<evidence type="ECO:0000256" key="5">
    <source>
        <dbReference type="ARBA" id="ARBA00022801"/>
    </source>
</evidence>
<evidence type="ECO:0000256" key="2">
    <source>
        <dbReference type="ARBA" id="ARBA00022525"/>
    </source>
</evidence>
<dbReference type="InterPro" id="IPR029058">
    <property type="entry name" value="AB_hydrolase_fold"/>
</dbReference>
<sequence length="262" mass="28649">MKRILFIALLFAAEVCFSAELETRSWKVDGLKRTALVHMPEGKKLAPLVFVFHGHGGSMRNGARSFRIHELWPEATVVYMQGLPTVGQLTDPEGKKNGWNSNPSDAANRDLKFYDTVYASLQGQIDTNRVFSTGHSNGGGFTYCLWAARGEQLTAVAPSAAVSRHIKNLKPKPALHVAGTNDTLVKYKWQKTMMAVVKRLNGCSGEGQPWQSSGDLTGTLYPSKSGTPFVTLLSPGTHKFPAAAPALIVRFFQTDWAETNAP</sequence>
<dbReference type="Proteomes" id="UP000346198">
    <property type="component" value="Unassembled WGS sequence"/>
</dbReference>
<evidence type="ECO:0000313" key="8">
    <source>
        <dbReference type="EMBL" id="VGO21185.1"/>
    </source>
</evidence>
<evidence type="ECO:0008006" key="10">
    <source>
        <dbReference type="Google" id="ProtNLM"/>
    </source>
</evidence>
<dbReference type="RefSeq" id="WP_136062670.1">
    <property type="nucleotide sequence ID" value="NZ_CAAHFH010000002.1"/>
</dbReference>
<evidence type="ECO:0000313" key="9">
    <source>
        <dbReference type="Proteomes" id="UP000346198"/>
    </source>
</evidence>
<evidence type="ECO:0000256" key="1">
    <source>
        <dbReference type="ARBA" id="ARBA00004613"/>
    </source>
</evidence>
<dbReference type="AlphaFoldDB" id="A0A6C2ULQ1"/>
<dbReference type="EMBL" id="CAAHFH010000002">
    <property type="protein sequence ID" value="VGO21185.1"/>
    <property type="molecule type" value="Genomic_DNA"/>
</dbReference>
<dbReference type="InterPro" id="IPR043595">
    <property type="entry name" value="FaeB/C/D"/>
</dbReference>
<keyword evidence="9" id="KW-1185">Reference proteome</keyword>
<keyword evidence="3" id="KW-0858">Xylan degradation</keyword>
<protein>
    <recommendedName>
        <fullName evidence="10">Polyhydroxybutyrate depolymerase</fullName>
    </recommendedName>
</protein>
<reference evidence="8 9" key="1">
    <citation type="submission" date="2019-04" db="EMBL/GenBank/DDBJ databases">
        <authorList>
            <person name="Van Vliet M D."/>
        </authorList>
    </citation>
    <scope>NUCLEOTIDE SEQUENCE [LARGE SCALE GENOMIC DNA]</scope>
    <source>
        <strain evidence="8 9">F21</strain>
    </source>
</reference>
<name>A0A6C2ULQ1_9BACT</name>
<dbReference type="GO" id="GO:0005576">
    <property type="term" value="C:extracellular region"/>
    <property type="evidence" value="ECO:0007669"/>
    <property type="project" value="UniProtKB-SubCell"/>
</dbReference>
<keyword evidence="2" id="KW-0964">Secreted</keyword>
<dbReference type="GO" id="GO:0030600">
    <property type="term" value="F:feruloyl esterase activity"/>
    <property type="evidence" value="ECO:0007669"/>
    <property type="project" value="InterPro"/>
</dbReference>
<evidence type="ECO:0000256" key="3">
    <source>
        <dbReference type="ARBA" id="ARBA00022651"/>
    </source>
</evidence>
<comment type="subcellular location">
    <subcellularLocation>
        <location evidence="1">Secreted</location>
    </subcellularLocation>
</comment>